<evidence type="ECO:0000259" key="9">
    <source>
        <dbReference type="Pfam" id="PF03151"/>
    </source>
</evidence>
<sequence length="412" mass="45238">MSSSTAPPRNTLPVSSFEVEKAQTDAAAKRSGLSLHPSIYIIVWMICSNSTILFNKWLLDRNFRYPIILTCWHLIFATGLTQVLSRTTSLLDGRHKVKMTGRVYLRAVVPIGVCYCGSLVFSNIVYMYLSVAYIQMLKSVAPCTVLLIGYFLGTQHPTLRTWINVLIITLGVAITSVGELHFSLAGFIYQMLGIVFEGTRLTMIQVLLSGDDFKMDPLVSLYYFAPVCAVMNCTVALFTELPSFKMEDLWETGIGMLILNAGVASTLNIASVFLIGKTSSLVLVLAGILKAILLVVLSVIIWGTPIAPLQIVGYSIALGGLTVYSLGWDQMKTLTIAGVAYTRAFVSEEGRMSPLMRRSLIVFVSVIIMFFLMSHMFPAGAIPEPGQVSGAAEQAREETSKTARSWFSSFGW</sequence>
<keyword evidence="5 8" id="KW-0812">Transmembrane</keyword>
<evidence type="ECO:0000256" key="6">
    <source>
        <dbReference type="ARBA" id="ARBA00022989"/>
    </source>
</evidence>
<feature type="transmembrane region" description="Helical" evidence="8">
    <location>
        <begin position="253"/>
        <end position="275"/>
    </location>
</feature>
<dbReference type="InterPro" id="IPR050186">
    <property type="entry name" value="TPT_transporter"/>
</dbReference>
<comment type="subcellular location">
    <subcellularLocation>
        <location evidence="2">Endoplasmic reticulum membrane</location>
        <topology evidence="2">Multi-pass membrane protein</topology>
    </subcellularLocation>
</comment>
<feature type="transmembrane region" description="Helical" evidence="8">
    <location>
        <begin position="220"/>
        <end position="241"/>
    </location>
</feature>
<feature type="transmembrane region" description="Helical" evidence="8">
    <location>
        <begin position="282"/>
        <end position="303"/>
    </location>
</feature>
<feature type="transmembrane region" description="Helical" evidence="8">
    <location>
        <begin position="39"/>
        <end position="59"/>
    </location>
</feature>
<feature type="transmembrane region" description="Helical" evidence="8">
    <location>
        <begin position="162"/>
        <end position="182"/>
    </location>
</feature>
<proteinExistence type="inferred from homology"/>
<comment type="similarity">
    <text evidence="3">Belongs to the TPT transporter family. SLC35D subfamily.</text>
</comment>
<reference evidence="10 11" key="1">
    <citation type="journal article" date="2024" name="IMA Fungus">
        <title>IMA Genome - F19 : A genome assembly and annotation guide to empower mycologists, including annotated draft genome sequences of Ceratocystis pirilliformis, Diaporthe australafricana, Fusarium ophioides, Paecilomyces lecythidis, and Sporothrix stenoceras.</title>
        <authorList>
            <person name="Aylward J."/>
            <person name="Wilson A.M."/>
            <person name="Visagie C.M."/>
            <person name="Spraker J."/>
            <person name="Barnes I."/>
            <person name="Buitendag C."/>
            <person name="Ceriani C."/>
            <person name="Del Mar Angel L."/>
            <person name="du Plessis D."/>
            <person name="Fuchs T."/>
            <person name="Gasser K."/>
            <person name="Kramer D."/>
            <person name="Li W."/>
            <person name="Munsamy K."/>
            <person name="Piso A."/>
            <person name="Price J.L."/>
            <person name="Sonnekus B."/>
            <person name="Thomas C."/>
            <person name="van der Nest A."/>
            <person name="van Dijk A."/>
            <person name="van Heerden A."/>
            <person name="van Vuuren N."/>
            <person name="Yilmaz N."/>
            <person name="Duong T.A."/>
            <person name="van der Merwe N.A."/>
            <person name="Wingfield M.J."/>
            <person name="Wingfield B.D."/>
        </authorList>
    </citation>
    <scope>NUCLEOTIDE SEQUENCE [LARGE SCALE GENOMIC DNA]</scope>
    <source>
        <strain evidence="10 11">CMW 12675</strain>
    </source>
</reference>
<evidence type="ECO:0000256" key="1">
    <source>
        <dbReference type="ARBA" id="ARBA00003420"/>
    </source>
</evidence>
<feature type="domain" description="Sugar phosphate transporter" evidence="9">
    <location>
        <begin position="39"/>
        <end position="325"/>
    </location>
</feature>
<keyword evidence="7 8" id="KW-0472">Membrane</keyword>
<name>A0ABR3YWX2_9PEZI</name>
<dbReference type="InterPro" id="IPR004853">
    <property type="entry name" value="Sugar_P_trans_dom"/>
</dbReference>
<feature type="transmembrane region" description="Helical" evidence="8">
    <location>
        <begin position="309"/>
        <end position="327"/>
    </location>
</feature>
<evidence type="ECO:0000256" key="8">
    <source>
        <dbReference type="SAM" id="Phobius"/>
    </source>
</evidence>
<keyword evidence="11" id="KW-1185">Reference proteome</keyword>
<evidence type="ECO:0000256" key="3">
    <source>
        <dbReference type="ARBA" id="ARBA00010425"/>
    </source>
</evidence>
<dbReference type="InterPro" id="IPR037185">
    <property type="entry name" value="EmrE-like"/>
</dbReference>
<feature type="transmembrane region" description="Helical" evidence="8">
    <location>
        <begin position="132"/>
        <end position="153"/>
    </location>
</feature>
<evidence type="ECO:0000313" key="11">
    <source>
        <dbReference type="Proteomes" id="UP001583280"/>
    </source>
</evidence>
<dbReference type="EMBL" id="JAWDJO010000128">
    <property type="protein sequence ID" value="KAL1892565.1"/>
    <property type="molecule type" value="Genomic_DNA"/>
</dbReference>
<feature type="transmembrane region" description="Helical" evidence="8">
    <location>
        <begin position="104"/>
        <end position="126"/>
    </location>
</feature>
<gene>
    <name evidence="10" type="ORF">Cpir12675_004494</name>
</gene>
<comment type="caution">
    <text evidence="10">The sequence shown here is derived from an EMBL/GenBank/DDBJ whole genome shotgun (WGS) entry which is preliminary data.</text>
</comment>
<comment type="function">
    <text evidence="1">Involved in the import of GDP-mannose from the cytoplasm into the Golgi lumen.</text>
</comment>
<feature type="transmembrane region" description="Helical" evidence="8">
    <location>
        <begin position="65"/>
        <end position="84"/>
    </location>
</feature>
<dbReference type="PANTHER" id="PTHR11132">
    <property type="entry name" value="SOLUTE CARRIER FAMILY 35"/>
    <property type="match status" value="1"/>
</dbReference>
<dbReference type="SUPFAM" id="SSF103481">
    <property type="entry name" value="Multidrug resistance efflux transporter EmrE"/>
    <property type="match status" value="1"/>
</dbReference>
<evidence type="ECO:0000256" key="5">
    <source>
        <dbReference type="ARBA" id="ARBA00022692"/>
    </source>
</evidence>
<keyword evidence="6 8" id="KW-1133">Transmembrane helix</keyword>
<comment type="subunit">
    <text evidence="4">Homooligomer.</text>
</comment>
<evidence type="ECO:0000313" key="10">
    <source>
        <dbReference type="EMBL" id="KAL1892565.1"/>
    </source>
</evidence>
<feature type="transmembrane region" description="Helical" evidence="8">
    <location>
        <begin position="188"/>
        <end position="208"/>
    </location>
</feature>
<feature type="transmembrane region" description="Helical" evidence="8">
    <location>
        <begin position="360"/>
        <end position="377"/>
    </location>
</feature>
<protein>
    <recommendedName>
        <fullName evidence="9">Sugar phosphate transporter domain-containing protein</fullName>
    </recommendedName>
</protein>
<dbReference type="Pfam" id="PF03151">
    <property type="entry name" value="TPT"/>
    <property type="match status" value="1"/>
</dbReference>
<accession>A0ABR3YWX2</accession>
<evidence type="ECO:0000256" key="2">
    <source>
        <dbReference type="ARBA" id="ARBA00004477"/>
    </source>
</evidence>
<evidence type="ECO:0000256" key="4">
    <source>
        <dbReference type="ARBA" id="ARBA00011182"/>
    </source>
</evidence>
<evidence type="ECO:0000256" key="7">
    <source>
        <dbReference type="ARBA" id="ARBA00023136"/>
    </source>
</evidence>
<dbReference type="Proteomes" id="UP001583280">
    <property type="component" value="Unassembled WGS sequence"/>
</dbReference>
<organism evidence="10 11">
    <name type="scientific">Ceratocystis pirilliformis</name>
    <dbReference type="NCBI Taxonomy" id="259994"/>
    <lineage>
        <taxon>Eukaryota</taxon>
        <taxon>Fungi</taxon>
        <taxon>Dikarya</taxon>
        <taxon>Ascomycota</taxon>
        <taxon>Pezizomycotina</taxon>
        <taxon>Sordariomycetes</taxon>
        <taxon>Hypocreomycetidae</taxon>
        <taxon>Microascales</taxon>
        <taxon>Ceratocystidaceae</taxon>
        <taxon>Ceratocystis</taxon>
    </lineage>
</organism>